<comment type="caution">
    <text evidence="1">The sequence shown here is derived from an EMBL/GenBank/DDBJ whole genome shotgun (WGS) entry which is preliminary data.</text>
</comment>
<reference evidence="1" key="1">
    <citation type="submission" date="2023-07" db="EMBL/GenBank/DDBJ databases">
        <title>draft genome sequence of fig (Ficus carica).</title>
        <authorList>
            <person name="Takahashi T."/>
            <person name="Nishimura K."/>
        </authorList>
    </citation>
    <scope>NUCLEOTIDE SEQUENCE</scope>
</reference>
<organism evidence="1 2">
    <name type="scientific">Ficus carica</name>
    <name type="common">Common fig</name>
    <dbReference type="NCBI Taxonomy" id="3494"/>
    <lineage>
        <taxon>Eukaryota</taxon>
        <taxon>Viridiplantae</taxon>
        <taxon>Streptophyta</taxon>
        <taxon>Embryophyta</taxon>
        <taxon>Tracheophyta</taxon>
        <taxon>Spermatophyta</taxon>
        <taxon>Magnoliopsida</taxon>
        <taxon>eudicotyledons</taxon>
        <taxon>Gunneridae</taxon>
        <taxon>Pentapetalae</taxon>
        <taxon>rosids</taxon>
        <taxon>fabids</taxon>
        <taxon>Rosales</taxon>
        <taxon>Moraceae</taxon>
        <taxon>Ficeae</taxon>
        <taxon>Ficus</taxon>
    </lineage>
</organism>
<gene>
    <name evidence="1" type="ORF">TIFTF001_028157</name>
</gene>
<name>A0AA88DP82_FICCA</name>
<accession>A0AA88DP82</accession>
<dbReference type="EMBL" id="BTGU01000083">
    <property type="protein sequence ID" value="GMN59056.1"/>
    <property type="molecule type" value="Genomic_DNA"/>
</dbReference>
<evidence type="ECO:0000313" key="2">
    <source>
        <dbReference type="Proteomes" id="UP001187192"/>
    </source>
</evidence>
<protein>
    <submittedName>
        <fullName evidence="1">Uncharacterized protein</fullName>
    </submittedName>
</protein>
<keyword evidence="2" id="KW-1185">Reference proteome</keyword>
<proteinExistence type="predicted"/>
<evidence type="ECO:0000313" key="1">
    <source>
        <dbReference type="EMBL" id="GMN59056.1"/>
    </source>
</evidence>
<sequence length="94" mass="10723">MEVPLPYKFRSCALDISWEDLKRAFSDQSLGVKQFAAPKQNLTITYQGPQETLKDWLARFNVEVAATEEISDNEALMGALSSMRHDTPFREDLN</sequence>
<dbReference type="Proteomes" id="UP001187192">
    <property type="component" value="Unassembled WGS sequence"/>
</dbReference>
<dbReference type="AlphaFoldDB" id="A0AA88DP82"/>